<sequence>MKPDQDNRVTTRKKVGNVTINPKKEDLMSESLRRRVHLGLDELKEAAKKKDKETKAKRWWDDDGDGKGWEKGEVSGSFKKEECDDDYDDTPTKADDTEAKKKSKDRMKMKMMLATADHDRNKRYGYK</sequence>
<keyword evidence="2" id="KW-1185">Reference proteome</keyword>
<evidence type="ECO:0000313" key="1">
    <source>
        <dbReference type="EMBL" id="UNH61255.1"/>
    </source>
</evidence>
<dbReference type="Proteomes" id="UP000829362">
    <property type="component" value="Segment"/>
</dbReference>
<dbReference type="EMBL" id="OL473597">
    <property type="protein sequence ID" value="UNH61255.1"/>
    <property type="molecule type" value="Genomic_DNA"/>
</dbReference>
<organism evidence="1 2">
    <name type="scientific">Synechococcus phage S-SZBM1</name>
    <dbReference type="NCBI Taxonomy" id="2926475"/>
    <lineage>
        <taxon>Viruses</taxon>
        <taxon>Duplodnaviria</taxon>
        <taxon>Heunggongvirae</taxon>
        <taxon>Uroviricota</taxon>
        <taxon>Caudoviricetes</taxon>
        <taxon>Pantevenvirales</taxon>
        <taxon>Kyanoviridae</taxon>
        <taxon>Shenzhenivirus</taxon>
        <taxon>Shenzhenivirus sszbm1</taxon>
    </lineage>
</organism>
<gene>
    <name evidence="1" type="ORF">SSZBM1_138</name>
</gene>
<accession>A0AC61TSN7</accession>
<name>A0AC61TSN7_9CAUD</name>
<protein>
    <submittedName>
        <fullName evidence="1">Uncharacterized protein</fullName>
    </submittedName>
</protein>
<evidence type="ECO:0000313" key="2">
    <source>
        <dbReference type="Proteomes" id="UP000829362"/>
    </source>
</evidence>
<reference evidence="1" key="1">
    <citation type="submission" date="2021-11" db="EMBL/GenBank/DDBJ databases">
        <authorList>
            <person name="Rong C."/>
            <person name="Yang Y."/>
            <person name="Li S."/>
            <person name="Zhou K."/>
            <person name="Xu Y."/>
            <person name="Zhang R."/>
            <person name="Zhang Y."/>
        </authorList>
    </citation>
    <scope>NUCLEOTIDE SEQUENCE</scope>
</reference>
<proteinExistence type="predicted"/>